<dbReference type="GO" id="GO:0006298">
    <property type="term" value="P:mismatch repair"/>
    <property type="evidence" value="ECO:0007669"/>
    <property type="project" value="InterPro"/>
</dbReference>
<dbReference type="GO" id="GO:0005634">
    <property type="term" value="C:nucleus"/>
    <property type="evidence" value="ECO:0007669"/>
    <property type="project" value="UniProtKB-SubCell"/>
</dbReference>
<keyword evidence="6" id="KW-0067">ATP-binding</keyword>
<dbReference type="InterPro" id="IPR007861">
    <property type="entry name" value="DNA_mismatch_repair_MutS_clamp"/>
</dbReference>
<dbReference type="Gene3D" id="1.10.1420.10">
    <property type="match status" value="2"/>
</dbReference>
<dbReference type="OrthoDB" id="121051at2759"/>
<evidence type="ECO:0000256" key="2">
    <source>
        <dbReference type="ARBA" id="ARBA00007094"/>
    </source>
</evidence>
<evidence type="ECO:0000256" key="1">
    <source>
        <dbReference type="ARBA" id="ARBA00004123"/>
    </source>
</evidence>
<dbReference type="GO" id="GO:0006312">
    <property type="term" value="P:mitotic recombination"/>
    <property type="evidence" value="ECO:0007669"/>
    <property type="project" value="TreeGrafter"/>
</dbReference>
<dbReference type="AlphaFoldDB" id="A0A427Y6J8"/>
<name>A0A427Y6J8_9TREE</name>
<dbReference type="Pfam" id="PF00488">
    <property type="entry name" value="MutS_V"/>
    <property type="match status" value="1"/>
</dbReference>
<dbReference type="Gene3D" id="3.30.420.110">
    <property type="entry name" value="MutS, connector domain"/>
    <property type="match status" value="1"/>
</dbReference>
<dbReference type="GO" id="GO:0005524">
    <property type="term" value="F:ATP binding"/>
    <property type="evidence" value="ECO:0007669"/>
    <property type="project" value="UniProtKB-KW"/>
</dbReference>
<comment type="subcellular location">
    <subcellularLocation>
        <location evidence="1">Nucleus</location>
    </subcellularLocation>
</comment>
<dbReference type="SUPFAM" id="SSF55271">
    <property type="entry name" value="DNA repair protein MutS, domain I"/>
    <property type="match status" value="1"/>
</dbReference>
<dbReference type="Gene3D" id="3.40.1170.10">
    <property type="entry name" value="DNA repair protein MutS, domain I"/>
    <property type="match status" value="1"/>
</dbReference>
<reference evidence="17 18" key="1">
    <citation type="submission" date="2018-11" db="EMBL/GenBank/DDBJ databases">
        <title>Genome sequence of Apiotrichum porosum DSM 27194.</title>
        <authorList>
            <person name="Aliyu H."/>
            <person name="Gorte O."/>
            <person name="Ochsenreither K."/>
        </authorList>
    </citation>
    <scope>NUCLEOTIDE SEQUENCE [LARGE SCALE GENOMIC DNA]</scope>
    <source>
        <strain evidence="17 18">DSM 27194</strain>
    </source>
</reference>
<organism evidence="17 18">
    <name type="scientific">Apiotrichum porosum</name>
    <dbReference type="NCBI Taxonomy" id="105984"/>
    <lineage>
        <taxon>Eukaryota</taxon>
        <taxon>Fungi</taxon>
        <taxon>Dikarya</taxon>
        <taxon>Basidiomycota</taxon>
        <taxon>Agaricomycotina</taxon>
        <taxon>Tremellomycetes</taxon>
        <taxon>Trichosporonales</taxon>
        <taxon>Trichosporonaceae</taxon>
        <taxon>Apiotrichum</taxon>
    </lineage>
</organism>
<dbReference type="InterPro" id="IPR045076">
    <property type="entry name" value="MutS"/>
</dbReference>
<dbReference type="PANTHER" id="PTHR11361">
    <property type="entry name" value="DNA MISMATCH REPAIR PROTEIN MUTS FAMILY MEMBER"/>
    <property type="match status" value="1"/>
</dbReference>
<evidence type="ECO:0000256" key="3">
    <source>
        <dbReference type="ARBA" id="ARBA00022151"/>
    </source>
</evidence>
<evidence type="ECO:0000256" key="10">
    <source>
        <dbReference type="ARBA" id="ARBA00025373"/>
    </source>
</evidence>
<dbReference type="SUPFAM" id="SSF48334">
    <property type="entry name" value="DNA repair protein MutS, domain III"/>
    <property type="match status" value="1"/>
</dbReference>
<feature type="region of interest" description="Disordered" evidence="15">
    <location>
        <begin position="493"/>
        <end position="516"/>
    </location>
</feature>
<dbReference type="InterPro" id="IPR016151">
    <property type="entry name" value="DNA_mismatch_repair_MutS_N"/>
</dbReference>
<dbReference type="InterPro" id="IPR036187">
    <property type="entry name" value="DNA_mismatch_repair_MutS_sf"/>
</dbReference>
<evidence type="ECO:0000313" key="18">
    <source>
        <dbReference type="Proteomes" id="UP000279236"/>
    </source>
</evidence>
<accession>A0A427Y6J8</accession>
<feature type="compositionally biased region" description="Polar residues" evidence="15">
    <location>
        <begin position="1"/>
        <end position="16"/>
    </location>
</feature>
<gene>
    <name evidence="17" type="primary">MSH3</name>
    <name evidence="17" type="ORF">EHS24_004988</name>
</gene>
<dbReference type="InterPro" id="IPR007695">
    <property type="entry name" value="DNA_mismatch_repair_MutS-lik_N"/>
</dbReference>
<dbReference type="GeneID" id="39589531"/>
<keyword evidence="9" id="KW-0539">Nucleus</keyword>
<evidence type="ECO:0000256" key="7">
    <source>
        <dbReference type="ARBA" id="ARBA00023125"/>
    </source>
</evidence>
<dbReference type="RefSeq" id="XP_028479502.1">
    <property type="nucleotide sequence ID" value="XM_028620530.1"/>
</dbReference>
<keyword evidence="7 14" id="KW-0238">DNA-binding</keyword>
<sequence>MVGSSQGEKGTQSSLHNFFRPKPTPMELEKGRSCADAVDLTDSPPASPPPKRARMDNGKARTSTASASSSSASRAPPKASSYFEAPAIASSSRTPPAKRPRESSPTATVALDSFRLPKIVSSTDAAAPGSAFGNYNLPPPSQALPPSTQRTAEQERRHQAWQLLAGNVMPRRRSLALDEAAAADARRAAGIDPAEEDGDAEEGVDGSTTEAAAKLRSKYTATAAPVKKGRKKKEEELGPSGMTYTPLEKQYMEIKAKWPDVLLFMEVGYKYKFHGDDAKNASKELGIAAFPSRNFYVASIPTHRLHIHVRKLISLGYKVGVVSQMETAALKKAGDNRNAPFVRELTSLYTATTYVEEDTSSSSNLRDQPALANAAPPATNALVTIVEQEIGDRARIALVSVVPGTGDVIWDEFEDSPVRSELETRLTHLQPSELILPKALSKATEKVLKHMVASSRSSTAVRVERFKDVPVYNKAFDSLTAFYKSETPIEIDLTGDDDSMSPPTAEDDSRPADPLGLAAGLPDEDAVLALVDFPKQVVVALAMTVEYMTPFGLQDAFRHRSSFTKFVNRAHMLLSGNTLVNLEVYRNQTDGGHYGSLMWLLDHTKTRMGRRLMREWIGRPLLDVVALRARVNAVEEAMSSESYHLEKLRSLLVNMPDLVRGLTRVQYAKTTPTELATILVGLVRVGSEFKRDESRIFKSELLNNIATTLPTIAGPAKEFMSAFDLKAARANNMADLWTDPDRYPEIQDAKDCICLCESELDVHLKEVRKIVRKPQLNYVTVSGVEYLVEVPVRDAKSVPPKWVKIQSTKSVARFHTPEIIKITKEREQHKETLAAAAKAAFVSFQNDIAEVHSLVTVSRHLAVIDCLISLATVALTHGYTKPTFVAEPSLKIKAGRHPMVESMRDEAYVPFDIDFSTEEGRAKVITGPNMAGKSSCVRATALIVCMAQIGSFVPAASVQLGIHDAVQTRMGASDEIGRGKSTFMVEMSETSDILRAVSPRTLVILDELGRGTSTYDGVAIAYATLAHLAQVGCNTLFVTHYPLVAEQLANEFPKDVSNWHMAFSEHTLPDGSAEITFLYHLKKGLADASFGVWCARLAGLPGPLLVRAQERADDLKRVTHERGVAALAKRFKALDSAIKAGSGVKEVARVESALQFLNA</sequence>
<dbReference type="Pfam" id="PF05188">
    <property type="entry name" value="MutS_II"/>
    <property type="match status" value="1"/>
</dbReference>
<evidence type="ECO:0000256" key="13">
    <source>
        <dbReference type="ARBA" id="ARBA00073774"/>
    </source>
</evidence>
<feature type="region of interest" description="Disordered" evidence="15">
    <location>
        <begin position="1"/>
        <end position="112"/>
    </location>
</feature>
<dbReference type="PROSITE" id="PS00486">
    <property type="entry name" value="DNA_MISMATCH_REPAIR_2"/>
    <property type="match status" value="1"/>
</dbReference>
<feature type="domain" description="DNA mismatch repair proteins mutS family" evidence="16">
    <location>
        <begin position="1001"/>
        <end position="1017"/>
    </location>
</feature>
<evidence type="ECO:0000259" key="16">
    <source>
        <dbReference type="PROSITE" id="PS00486"/>
    </source>
</evidence>
<evidence type="ECO:0000256" key="12">
    <source>
        <dbReference type="ARBA" id="ARBA00029792"/>
    </source>
</evidence>
<dbReference type="InterPro" id="IPR027417">
    <property type="entry name" value="P-loop_NTPase"/>
</dbReference>
<comment type="similarity">
    <text evidence="2">Belongs to the DNA mismatch repair MutS family. MSH3 subfamily.</text>
</comment>
<dbReference type="EMBL" id="RSCE01000002">
    <property type="protein sequence ID" value="RSH86717.1"/>
    <property type="molecule type" value="Genomic_DNA"/>
</dbReference>
<dbReference type="Pfam" id="PF05190">
    <property type="entry name" value="MutS_IV"/>
    <property type="match status" value="1"/>
</dbReference>
<evidence type="ECO:0000313" key="17">
    <source>
        <dbReference type="EMBL" id="RSH86717.1"/>
    </source>
</evidence>
<dbReference type="SMART" id="SM00534">
    <property type="entry name" value="MUTSac"/>
    <property type="match status" value="1"/>
</dbReference>
<dbReference type="FunFam" id="1.10.1420.10:FF:000004">
    <property type="entry name" value="DNA mismatch repair protein Msh3"/>
    <property type="match status" value="1"/>
</dbReference>
<feature type="region of interest" description="Disordered" evidence="15">
    <location>
        <begin position="125"/>
        <end position="158"/>
    </location>
</feature>
<keyword evidence="18" id="KW-1185">Reference proteome</keyword>
<dbReference type="SUPFAM" id="SSF52540">
    <property type="entry name" value="P-loop containing nucleoside triphosphate hydrolases"/>
    <property type="match status" value="1"/>
</dbReference>
<evidence type="ECO:0000256" key="14">
    <source>
        <dbReference type="RuleBase" id="RU003756"/>
    </source>
</evidence>
<protein>
    <recommendedName>
        <fullName evidence="3 13">DNA mismatch repair protein MSH3</fullName>
    </recommendedName>
    <alternativeName>
        <fullName evidence="3 13">DNA mismatch repair protein MSH3</fullName>
    </alternativeName>
    <alternativeName>
        <fullName evidence="12">MutS protein homolog 3</fullName>
    </alternativeName>
</protein>
<dbReference type="SMART" id="SM00533">
    <property type="entry name" value="MUTSd"/>
    <property type="match status" value="1"/>
</dbReference>
<dbReference type="Pfam" id="PF01624">
    <property type="entry name" value="MutS_I"/>
    <property type="match status" value="1"/>
</dbReference>
<feature type="region of interest" description="Disordered" evidence="15">
    <location>
        <begin position="219"/>
        <end position="238"/>
    </location>
</feature>
<evidence type="ECO:0000256" key="8">
    <source>
        <dbReference type="ARBA" id="ARBA00023204"/>
    </source>
</evidence>
<dbReference type="PANTHER" id="PTHR11361:SF122">
    <property type="entry name" value="DNA MISMATCH REPAIR PROTEIN MSH3"/>
    <property type="match status" value="1"/>
</dbReference>
<evidence type="ECO:0000256" key="9">
    <source>
        <dbReference type="ARBA" id="ARBA00023242"/>
    </source>
</evidence>
<evidence type="ECO:0000256" key="15">
    <source>
        <dbReference type="SAM" id="MobiDB-lite"/>
    </source>
</evidence>
<feature type="region of interest" description="Disordered" evidence="15">
    <location>
        <begin position="187"/>
        <end position="211"/>
    </location>
</feature>
<keyword evidence="5 14" id="KW-0227">DNA damage</keyword>
<evidence type="ECO:0000256" key="6">
    <source>
        <dbReference type="ARBA" id="ARBA00022840"/>
    </source>
</evidence>
<dbReference type="InterPro" id="IPR007860">
    <property type="entry name" value="DNA_mmatch_repair_MutS_con_dom"/>
</dbReference>
<feature type="compositionally biased region" description="Acidic residues" evidence="15">
    <location>
        <begin position="193"/>
        <end position="204"/>
    </location>
</feature>
<evidence type="ECO:0000256" key="5">
    <source>
        <dbReference type="ARBA" id="ARBA00022763"/>
    </source>
</evidence>
<dbReference type="Gene3D" id="3.40.50.300">
    <property type="entry name" value="P-loop containing nucleotide triphosphate hydrolases"/>
    <property type="match status" value="1"/>
</dbReference>
<evidence type="ECO:0000256" key="11">
    <source>
        <dbReference type="ARBA" id="ARBA00025902"/>
    </source>
</evidence>
<dbReference type="FunFam" id="3.40.1170.10:FF:000004">
    <property type="entry name" value="DNA mismatch repair protein"/>
    <property type="match status" value="1"/>
</dbReference>
<dbReference type="GO" id="GO:0030983">
    <property type="term" value="F:mismatched DNA binding"/>
    <property type="evidence" value="ECO:0007669"/>
    <property type="project" value="InterPro"/>
</dbReference>
<dbReference type="InterPro" id="IPR000432">
    <property type="entry name" value="DNA_mismatch_repair_MutS_C"/>
</dbReference>
<keyword evidence="8 14" id="KW-0234">DNA repair</keyword>
<keyword evidence="4 14" id="KW-0547">Nucleotide-binding</keyword>
<comment type="function">
    <text evidence="10">Component of the post-replicative DNA mismatch repair system (MMR). Heterodimerizes with MSH2 to form MutS beta, which binds to DNA mismatches thereby initiating DNA repair. MSH3 provides substrate-binding and substrate specificity to the complex. When bound, the MutS beta heterodimer bends the DNA helix and shields approximately 20 base pairs. Acts mainly to repair insertion-deletion loops (IDLs) from 2 to 13 nucleotides in size, but can also repair base-base and single insertion-deletion mismatches that occur during replication. After mismatch binding, forms a ternary complex with the MutL alpha heterodimer, which is thought to be responsible for directing the downstream MMR events, including strand discrimination, excision, and resynthesis. ATP binding and hydrolysis play a pivotal role in mismatch repair functions.</text>
</comment>
<dbReference type="InterPro" id="IPR007696">
    <property type="entry name" value="DNA_mismatch_repair_MutS_core"/>
</dbReference>
<evidence type="ECO:0000256" key="4">
    <source>
        <dbReference type="ARBA" id="ARBA00022741"/>
    </source>
</evidence>
<dbReference type="InterPro" id="IPR036678">
    <property type="entry name" value="MutS_con_dom_sf"/>
</dbReference>
<dbReference type="STRING" id="105984.A0A427Y6J8"/>
<dbReference type="Proteomes" id="UP000279236">
    <property type="component" value="Unassembled WGS sequence"/>
</dbReference>
<dbReference type="GO" id="GO:0140664">
    <property type="term" value="F:ATP-dependent DNA damage sensor activity"/>
    <property type="evidence" value="ECO:0007669"/>
    <property type="project" value="InterPro"/>
</dbReference>
<comment type="caution">
    <text evidence="17">The sequence shown here is derived from an EMBL/GenBank/DDBJ whole genome shotgun (WGS) entry which is preliminary data.</text>
</comment>
<dbReference type="Pfam" id="PF05192">
    <property type="entry name" value="MutS_III"/>
    <property type="match status" value="1"/>
</dbReference>
<comment type="subunit">
    <text evidence="11">Heterodimer consisting of MSH2-MSH3 (MutS beta). Forms a ternary complex with MutL alpha (MLH1-PMS1).</text>
</comment>
<proteinExistence type="inferred from homology"/>
<feature type="compositionally biased region" description="Low complexity" evidence="15">
    <location>
        <begin position="60"/>
        <end position="81"/>
    </location>
</feature>